<comment type="caution">
    <text evidence="1">The sequence shown here is derived from an EMBL/GenBank/DDBJ whole genome shotgun (WGS) entry which is preliminary data.</text>
</comment>
<accession>A0ABN7VC71</accession>
<dbReference type="EMBL" id="CAJVQB010012240">
    <property type="protein sequence ID" value="CAG8753969.1"/>
    <property type="molecule type" value="Genomic_DNA"/>
</dbReference>
<gene>
    <name evidence="1" type="ORF">GMARGA_LOCUS16707</name>
</gene>
<organism evidence="1 2">
    <name type="scientific">Gigaspora margarita</name>
    <dbReference type="NCBI Taxonomy" id="4874"/>
    <lineage>
        <taxon>Eukaryota</taxon>
        <taxon>Fungi</taxon>
        <taxon>Fungi incertae sedis</taxon>
        <taxon>Mucoromycota</taxon>
        <taxon>Glomeromycotina</taxon>
        <taxon>Glomeromycetes</taxon>
        <taxon>Diversisporales</taxon>
        <taxon>Gigasporaceae</taxon>
        <taxon>Gigaspora</taxon>
    </lineage>
</organism>
<protein>
    <submittedName>
        <fullName evidence="1">9059_t:CDS:1</fullName>
    </submittedName>
</protein>
<name>A0ABN7VC71_GIGMA</name>
<dbReference type="Proteomes" id="UP000789901">
    <property type="component" value="Unassembled WGS sequence"/>
</dbReference>
<proteinExistence type="predicted"/>
<sequence length="77" mass="9202">MYIIRQILKNITKETFSRKLALTLLETGTINYENKEIEEQILAFLNRSSIKKERDQESYKLEELAQKLVEEIKEKLI</sequence>
<reference evidence="1 2" key="1">
    <citation type="submission" date="2021-06" db="EMBL/GenBank/DDBJ databases">
        <authorList>
            <person name="Kallberg Y."/>
            <person name="Tangrot J."/>
            <person name="Rosling A."/>
        </authorList>
    </citation>
    <scope>NUCLEOTIDE SEQUENCE [LARGE SCALE GENOMIC DNA]</scope>
    <source>
        <strain evidence="1 2">120-4 pot B 10/14</strain>
    </source>
</reference>
<evidence type="ECO:0000313" key="1">
    <source>
        <dbReference type="EMBL" id="CAG8753969.1"/>
    </source>
</evidence>
<evidence type="ECO:0000313" key="2">
    <source>
        <dbReference type="Proteomes" id="UP000789901"/>
    </source>
</evidence>
<keyword evidence="2" id="KW-1185">Reference proteome</keyword>